<dbReference type="EMBL" id="CP030032">
    <property type="protein sequence ID" value="AWV89373.1"/>
    <property type="molecule type" value="Genomic_DNA"/>
</dbReference>
<dbReference type="InterPro" id="IPR018391">
    <property type="entry name" value="PQQ_b-propeller_rpt"/>
</dbReference>
<organism evidence="2 3">
    <name type="scientific">Bradymonas sediminis</name>
    <dbReference type="NCBI Taxonomy" id="1548548"/>
    <lineage>
        <taxon>Bacteria</taxon>
        <taxon>Deltaproteobacteria</taxon>
        <taxon>Bradymonadales</taxon>
        <taxon>Bradymonadaceae</taxon>
        <taxon>Bradymonas</taxon>
    </lineage>
</organism>
<dbReference type="SMART" id="SM00564">
    <property type="entry name" value="PQQ"/>
    <property type="match status" value="6"/>
</dbReference>
<dbReference type="PROSITE" id="PS51257">
    <property type="entry name" value="PROKAR_LIPOPROTEIN"/>
    <property type="match status" value="1"/>
</dbReference>
<dbReference type="Gene3D" id="2.130.10.10">
    <property type="entry name" value="YVTN repeat-like/Quinoprotein amine dehydrogenase"/>
    <property type="match status" value="1"/>
</dbReference>
<evidence type="ECO:0000313" key="3">
    <source>
        <dbReference type="Proteomes" id="UP000249799"/>
    </source>
</evidence>
<dbReference type="PANTHER" id="PTHR34512:SF30">
    <property type="entry name" value="OUTER MEMBRANE PROTEIN ASSEMBLY FACTOR BAMB"/>
    <property type="match status" value="1"/>
</dbReference>
<dbReference type="InterPro" id="IPR011047">
    <property type="entry name" value="Quinoprotein_ADH-like_sf"/>
</dbReference>
<dbReference type="InterPro" id="IPR015943">
    <property type="entry name" value="WD40/YVTN_repeat-like_dom_sf"/>
</dbReference>
<evidence type="ECO:0000259" key="1">
    <source>
        <dbReference type="Pfam" id="PF13360"/>
    </source>
</evidence>
<evidence type="ECO:0000313" key="2">
    <source>
        <dbReference type="EMBL" id="AWV89373.1"/>
    </source>
</evidence>
<dbReference type="Proteomes" id="UP000249799">
    <property type="component" value="Chromosome"/>
</dbReference>
<dbReference type="AlphaFoldDB" id="A0A2Z4FKA0"/>
<feature type="domain" description="Pyrrolo-quinoline quinone repeat" evidence="1">
    <location>
        <begin position="108"/>
        <end position="325"/>
    </location>
</feature>
<sequence>MPNKLRVLLSQARRHNLRALSLAAVILAGVAMTGCASNQASQPLGSASGVEPFAVQPHFSVKWRRGIDAPPHWSVKPREFSTPLYRSETDEVYVGSDAGSLFKMRGGNGEVLWTASLDGAVHGSVVYGGGRVYVGTLGGKFYALNEATGEVEWELELDGSIESTAVYAEERVFFTTSKDILTAADAATGKQLWTYGRSTPEYFTIKGSGDPVVEDGVVYCGFGDGVLAALQLDSGDMIWESDLSGGKTEFVDVDGHVTVSGSRVYAASYDGGVYAIDKSDGTHIWKRPMSGVADLVYGERTLYVATASGRVTALEAEDGSPAWSYKFEDEAPVAITATQLYLFISTAQGPLYTLDRLTGFPFMTWNPSNGFNTPMVLSKNGGFAYSNRGFLYHLDIAF</sequence>
<dbReference type="SUPFAM" id="SSF50998">
    <property type="entry name" value="Quinoprotein alcohol dehydrogenase-like"/>
    <property type="match status" value="2"/>
</dbReference>
<dbReference type="RefSeq" id="WP_111333837.1">
    <property type="nucleotide sequence ID" value="NZ_CP030032.1"/>
</dbReference>
<keyword evidence="3" id="KW-1185">Reference proteome</keyword>
<proteinExistence type="predicted"/>
<reference evidence="2 3" key="1">
    <citation type="submission" date="2018-06" db="EMBL/GenBank/DDBJ databases">
        <title>Lujinxingia sediminis gen. nov. sp. nov., a new facultative anaerobic member of the class Deltaproteobacteria, and proposal of Lujinxingaceae fam. nov.</title>
        <authorList>
            <person name="Guo L.-Y."/>
            <person name="Li C.-M."/>
            <person name="Wang S."/>
            <person name="Du Z.-J."/>
        </authorList>
    </citation>
    <scope>NUCLEOTIDE SEQUENCE [LARGE SCALE GENOMIC DNA]</scope>
    <source>
        <strain evidence="2 3">FA350</strain>
    </source>
</reference>
<name>A0A2Z4FKA0_9DELT</name>
<dbReference type="OrthoDB" id="5485895at2"/>
<accession>A0A2Z4FKA0</accession>
<dbReference type="InterPro" id="IPR002372">
    <property type="entry name" value="PQQ_rpt_dom"/>
</dbReference>
<protein>
    <recommendedName>
        <fullName evidence="1">Pyrrolo-quinoline quinone repeat domain-containing protein</fullName>
    </recommendedName>
</protein>
<dbReference type="PANTHER" id="PTHR34512">
    <property type="entry name" value="CELL SURFACE PROTEIN"/>
    <property type="match status" value="1"/>
</dbReference>
<gene>
    <name evidence="2" type="ORF">DN745_08500</name>
</gene>
<dbReference type="KEGG" id="bsed:DN745_08500"/>
<dbReference type="Pfam" id="PF13360">
    <property type="entry name" value="PQQ_2"/>
    <property type="match status" value="1"/>
</dbReference>